<dbReference type="Pfam" id="PF13715">
    <property type="entry name" value="CarbopepD_reg_2"/>
    <property type="match status" value="1"/>
</dbReference>
<reference evidence="15" key="1">
    <citation type="submission" date="2023-07" db="EMBL/GenBank/DDBJ databases">
        <title>Genomic Encyclopedia of Type Strains, Phase IV (KMG-IV): sequencing the most valuable type-strain genomes for metagenomic binning, comparative biology and taxonomic classification.</title>
        <authorList>
            <person name="Goeker M."/>
        </authorList>
    </citation>
    <scope>NUCLEOTIDE SEQUENCE</scope>
    <source>
        <strain evidence="15">DSM 26174</strain>
    </source>
</reference>
<evidence type="ECO:0000256" key="8">
    <source>
        <dbReference type="ARBA" id="ARBA00023170"/>
    </source>
</evidence>
<evidence type="ECO:0000256" key="5">
    <source>
        <dbReference type="ARBA" id="ARBA00022729"/>
    </source>
</evidence>
<evidence type="ECO:0000256" key="2">
    <source>
        <dbReference type="ARBA" id="ARBA00022448"/>
    </source>
</evidence>
<comment type="caution">
    <text evidence="15">The sequence shown here is derived from an EMBL/GenBank/DDBJ whole genome shotgun (WGS) entry which is preliminary data.</text>
</comment>
<feature type="domain" description="TonB-dependent receptor-like beta-barrel" evidence="13">
    <location>
        <begin position="295"/>
        <end position="812"/>
    </location>
</feature>
<dbReference type="GO" id="GO:0015344">
    <property type="term" value="F:siderophore uptake transmembrane transporter activity"/>
    <property type="evidence" value="ECO:0007669"/>
    <property type="project" value="TreeGrafter"/>
</dbReference>
<proteinExistence type="inferred from homology"/>
<dbReference type="PANTHER" id="PTHR30069">
    <property type="entry name" value="TONB-DEPENDENT OUTER MEMBRANE RECEPTOR"/>
    <property type="match status" value="1"/>
</dbReference>
<dbReference type="InterPro" id="IPR039426">
    <property type="entry name" value="TonB-dep_rcpt-like"/>
</dbReference>
<name>A0AAE3XHN6_9BACT</name>
<dbReference type="EMBL" id="JAVDQD010000001">
    <property type="protein sequence ID" value="MDR6237048.1"/>
    <property type="molecule type" value="Genomic_DNA"/>
</dbReference>
<dbReference type="Pfam" id="PF07715">
    <property type="entry name" value="Plug"/>
    <property type="match status" value="1"/>
</dbReference>
<dbReference type="PANTHER" id="PTHR30069:SF29">
    <property type="entry name" value="HEMOGLOBIN AND HEMOGLOBIN-HAPTOGLOBIN-BINDING PROTEIN 1-RELATED"/>
    <property type="match status" value="1"/>
</dbReference>
<keyword evidence="16" id="KW-1185">Reference proteome</keyword>
<evidence type="ECO:0000256" key="11">
    <source>
        <dbReference type="RuleBase" id="RU003357"/>
    </source>
</evidence>
<dbReference type="SUPFAM" id="SSF56935">
    <property type="entry name" value="Porins"/>
    <property type="match status" value="1"/>
</dbReference>
<dbReference type="InterPro" id="IPR000531">
    <property type="entry name" value="Beta-barrel_TonB"/>
</dbReference>
<dbReference type="InterPro" id="IPR012910">
    <property type="entry name" value="Plug_dom"/>
</dbReference>
<keyword evidence="9 10" id="KW-0998">Cell outer membrane</keyword>
<keyword evidence="5 12" id="KW-0732">Signal</keyword>
<dbReference type="InterPro" id="IPR008969">
    <property type="entry name" value="CarboxyPept-like_regulatory"/>
</dbReference>
<dbReference type="SUPFAM" id="SSF49464">
    <property type="entry name" value="Carboxypeptidase regulatory domain-like"/>
    <property type="match status" value="1"/>
</dbReference>
<dbReference type="PROSITE" id="PS52016">
    <property type="entry name" value="TONB_DEPENDENT_REC_3"/>
    <property type="match status" value="1"/>
</dbReference>
<dbReference type="PROSITE" id="PS01156">
    <property type="entry name" value="TONB_DEPENDENT_REC_2"/>
    <property type="match status" value="1"/>
</dbReference>
<keyword evidence="6 11" id="KW-0798">TonB box</keyword>
<evidence type="ECO:0000256" key="10">
    <source>
        <dbReference type="PROSITE-ProRule" id="PRU01360"/>
    </source>
</evidence>
<dbReference type="InterPro" id="IPR036942">
    <property type="entry name" value="Beta-barrel_TonB_sf"/>
</dbReference>
<evidence type="ECO:0008006" key="17">
    <source>
        <dbReference type="Google" id="ProtNLM"/>
    </source>
</evidence>
<comment type="similarity">
    <text evidence="10 11">Belongs to the TonB-dependent receptor family.</text>
</comment>
<dbReference type="Gene3D" id="2.60.40.1120">
    <property type="entry name" value="Carboxypeptidase-like, regulatory domain"/>
    <property type="match status" value="1"/>
</dbReference>
<evidence type="ECO:0000259" key="14">
    <source>
        <dbReference type="Pfam" id="PF07715"/>
    </source>
</evidence>
<protein>
    <recommendedName>
        <fullName evidence="17">TonB-dependent receptor</fullName>
    </recommendedName>
</protein>
<keyword evidence="2 10" id="KW-0813">Transport</keyword>
<keyword evidence="4 10" id="KW-0812">Transmembrane</keyword>
<feature type="signal peptide" evidence="12">
    <location>
        <begin position="1"/>
        <end position="20"/>
    </location>
</feature>
<dbReference type="InterPro" id="IPR037066">
    <property type="entry name" value="Plug_dom_sf"/>
</dbReference>
<keyword evidence="8" id="KW-0675">Receptor</keyword>
<evidence type="ECO:0000313" key="15">
    <source>
        <dbReference type="EMBL" id="MDR6237048.1"/>
    </source>
</evidence>
<dbReference type="GO" id="GO:0009279">
    <property type="term" value="C:cell outer membrane"/>
    <property type="evidence" value="ECO:0007669"/>
    <property type="project" value="UniProtKB-SubCell"/>
</dbReference>
<dbReference type="Gene3D" id="2.170.130.10">
    <property type="entry name" value="TonB-dependent receptor, plug domain"/>
    <property type="match status" value="1"/>
</dbReference>
<accession>A0AAE3XHN6</accession>
<sequence>MKTLTLNFIALLMMCVTASAQTVIKGKVVDGDSGEGIIGANVVVKGTTDGNITDFDGNFEVVTNETGNQELEVSFIGFEPYTIPFNANGGTVNLGTANLASSTVSLAAVEVIADIAIDRKTPVAVSTLKADFIEAKLGNQEFPEVLKSTPGVYTTKGSGGYGDSRINVRGFSTENLGVLVNGAPVNDMENGRVYWSNWAGLSDVTQTMQVQRGLGASKLAIPSVGGTINILTKGAESKKGGTAYIGGGNDGMIKGAMSLSTGLMDNGWAFTVAGSATRGNGYVEGLDFSSYTWFASATKVFNENHTLAFTATGAPQTHNQRANYQWTEKQYEEYAEKNGIDKRRANYGHTTLNGEDFAQRYNKYHKPQINLNHYWTINREKNMELNTTVYTSIGRGNGTGITTLDWSNGSGYNIVDENGRWDAQSIYDNQKGEAAKHYQYNSVNNHIWVGGLSQFSMDLTSDLKLSTGLDLRYYKGQHYQEVGDLIGASHAVDRGMESAGERIVKEGDKVNYNNDGIVNWQGAFAQLEYSKDKLSTFINVAGSNTSYKRIDYFTYASGTETSDNASYLGGSVKGGANYNLTDHHNIFANAGYFSRAPFMNSVFPTYDNNINEEAANEKVSSFELGYGYRSSKFNANVNVYYTNWLDKSMRLTANFGEVRGAANVMGVDALHKGIEIDFHYKPIQTLTITGMASIGDWRWKNNVDNVYFMDEQQNILNPDDPATLYLEDLKVGDAAQTTFALGVDYEVVKGLKFGADYNFFGNLYADFNPESRVDDYGQTTKLKNYSLIDARVSYTMFLKATKLTLFGNVYNLLDTEYIAEGIEMLDYNNGGLGAPAINYGFGRTFSVGVRANF</sequence>
<dbReference type="InterPro" id="IPR010917">
    <property type="entry name" value="TonB_rcpt_CS"/>
</dbReference>
<evidence type="ECO:0000256" key="12">
    <source>
        <dbReference type="SAM" id="SignalP"/>
    </source>
</evidence>
<evidence type="ECO:0000256" key="9">
    <source>
        <dbReference type="ARBA" id="ARBA00023237"/>
    </source>
</evidence>
<feature type="chain" id="PRO_5042286971" description="TonB-dependent receptor" evidence="12">
    <location>
        <begin position="21"/>
        <end position="853"/>
    </location>
</feature>
<keyword evidence="3 10" id="KW-1134">Transmembrane beta strand</keyword>
<dbReference type="Gene3D" id="2.40.170.20">
    <property type="entry name" value="TonB-dependent receptor, beta-barrel domain"/>
    <property type="match status" value="1"/>
</dbReference>
<feature type="domain" description="TonB-dependent receptor plug" evidence="14">
    <location>
        <begin position="119"/>
        <end position="226"/>
    </location>
</feature>
<evidence type="ECO:0000256" key="4">
    <source>
        <dbReference type="ARBA" id="ARBA00022692"/>
    </source>
</evidence>
<evidence type="ECO:0000259" key="13">
    <source>
        <dbReference type="Pfam" id="PF00593"/>
    </source>
</evidence>
<dbReference type="AlphaFoldDB" id="A0AAE3XHN6"/>
<keyword evidence="7 10" id="KW-0472">Membrane</keyword>
<dbReference type="RefSeq" id="WP_309936482.1">
    <property type="nucleotide sequence ID" value="NZ_AP025305.1"/>
</dbReference>
<dbReference type="Pfam" id="PF00593">
    <property type="entry name" value="TonB_dep_Rec_b-barrel"/>
    <property type="match status" value="1"/>
</dbReference>
<gene>
    <name evidence="15" type="ORF">HNQ88_000024</name>
</gene>
<dbReference type="GO" id="GO:0044718">
    <property type="term" value="P:siderophore transmembrane transport"/>
    <property type="evidence" value="ECO:0007669"/>
    <property type="project" value="TreeGrafter"/>
</dbReference>
<evidence type="ECO:0000313" key="16">
    <source>
        <dbReference type="Proteomes" id="UP001185092"/>
    </source>
</evidence>
<evidence type="ECO:0000256" key="3">
    <source>
        <dbReference type="ARBA" id="ARBA00022452"/>
    </source>
</evidence>
<dbReference type="Proteomes" id="UP001185092">
    <property type="component" value="Unassembled WGS sequence"/>
</dbReference>
<organism evidence="15 16">
    <name type="scientific">Aureibacter tunicatorum</name>
    <dbReference type="NCBI Taxonomy" id="866807"/>
    <lineage>
        <taxon>Bacteria</taxon>
        <taxon>Pseudomonadati</taxon>
        <taxon>Bacteroidota</taxon>
        <taxon>Cytophagia</taxon>
        <taxon>Cytophagales</taxon>
        <taxon>Persicobacteraceae</taxon>
        <taxon>Aureibacter</taxon>
    </lineage>
</organism>
<evidence type="ECO:0000256" key="7">
    <source>
        <dbReference type="ARBA" id="ARBA00023136"/>
    </source>
</evidence>
<comment type="subcellular location">
    <subcellularLocation>
        <location evidence="1 10">Cell outer membrane</location>
        <topology evidence="1 10">Multi-pass membrane protein</topology>
    </subcellularLocation>
</comment>
<evidence type="ECO:0000256" key="6">
    <source>
        <dbReference type="ARBA" id="ARBA00023077"/>
    </source>
</evidence>
<evidence type="ECO:0000256" key="1">
    <source>
        <dbReference type="ARBA" id="ARBA00004571"/>
    </source>
</evidence>